<reference evidence="2 3" key="1">
    <citation type="journal article" date="2013" name="Genome Announc.">
        <title>Draft Genome Sequence of Catellicoccus marimammalium, a Novel Species Commonly Found in Gull Feces.</title>
        <authorList>
            <person name="Weigand M.R."/>
            <person name="Ryu H."/>
            <person name="Bozcek L."/>
            <person name="Konstantinidis K.T."/>
            <person name="Santo Domingo J.W."/>
        </authorList>
    </citation>
    <scope>NUCLEOTIDE SEQUENCE [LARGE SCALE GENOMIC DNA]</scope>
    <source>
        <strain evidence="2 3">M35/04/3</strain>
    </source>
</reference>
<dbReference type="STRING" id="1234409.C683_0297"/>
<evidence type="ECO:0000313" key="2">
    <source>
        <dbReference type="EMBL" id="EKU27832.1"/>
    </source>
</evidence>
<keyword evidence="1" id="KW-0812">Transmembrane</keyword>
<feature type="transmembrane region" description="Helical" evidence="1">
    <location>
        <begin position="50"/>
        <end position="70"/>
    </location>
</feature>
<gene>
    <name evidence="2" type="ORF">C683_0297</name>
</gene>
<organism evidence="2 3">
    <name type="scientific">Catellicoccus marimammalium M35/04/3</name>
    <dbReference type="NCBI Taxonomy" id="1234409"/>
    <lineage>
        <taxon>Bacteria</taxon>
        <taxon>Bacillati</taxon>
        <taxon>Bacillota</taxon>
        <taxon>Bacilli</taxon>
        <taxon>Lactobacillales</taxon>
        <taxon>Enterococcaceae</taxon>
        <taxon>Catellicoccus</taxon>
    </lineage>
</organism>
<evidence type="ECO:0000313" key="3">
    <source>
        <dbReference type="Proteomes" id="UP000016057"/>
    </source>
</evidence>
<name>K8ZCQ2_9ENTE</name>
<dbReference type="AlphaFoldDB" id="K8ZCQ2"/>
<proteinExistence type="predicted"/>
<comment type="caution">
    <text evidence="2">The sequence shown here is derived from an EMBL/GenBank/DDBJ whole genome shotgun (WGS) entry which is preliminary data.</text>
</comment>
<accession>K8ZCQ2</accession>
<keyword evidence="1" id="KW-1133">Transmembrane helix</keyword>
<dbReference type="RefSeq" id="WP_009488571.1">
    <property type="nucleotide sequence ID" value="NZ_AMYT01000008.1"/>
</dbReference>
<evidence type="ECO:0000256" key="1">
    <source>
        <dbReference type="SAM" id="Phobius"/>
    </source>
</evidence>
<keyword evidence="3" id="KW-1185">Reference proteome</keyword>
<dbReference type="EMBL" id="AMYT01000008">
    <property type="protein sequence ID" value="EKU27832.1"/>
    <property type="molecule type" value="Genomic_DNA"/>
</dbReference>
<keyword evidence="1" id="KW-0472">Membrane</keyword>
<protein>
    <submittedName>
        <fullName evidence="2">Uncharacterized protein</fullName>
    </submittedName>
</protein>
<sequence>MNHYMFPIIELALFIVLIIANIILIFRDYKRRLLINEEKEKKVSLIPNTINIILIVVGIGLSIYEIYLIYSQLHS</sequence>
<feature type="transmembrane region" description="Helical" evidence="1">
    <location>
        <begin position="6"/>
        <end position="29"/>
    </location>
</feature>
<dbReference type="Proteomes" id="UP000016057">
    <property type="component" value="Unassembled WGS sequence"/>
</dbReference>